<dbReference type="InterPro" id="IPR050557">
    <property type="entry name" value="RTX_toxin/Mannuronan_C5-epim"/>
</dbReference>
<evidence type="ECO:0000256" key="2">
    <source>
        <dbReference type="ARBA" id="ARBA00022525"/>
    </source>
</evidence>
<feature type="domain" description="DUF4214" evidence="4">
    <location>
        <begin position="203"/>
        <end position="271"/>
    </location>
</feature>
<comment type="caution">
    <text evidence="5">The sequence shown here is derived from an EMBL/GenBank/DDBJ whole genome shotgun (WGS) entry which is preliminary data.</text>
</comment>
<dbReference type="Pfam" id="PF00353">
    <property type="entry name" value="HemolysinCabind"/>
    <property type="match status" value="2"/>
</dbReference>
<name>A0ABV6IXP8_9PROT</name>
<dbReference type="Gene3D" id="1.10.3130.20">
    <property type="entry name" value="Phycobilisome linker domain"/>
    <property type="match status" value="2"/>
</dbReference>
<dbReference type="RefSeq" id="WP_377054716.1">
    <property type="nucleotide sequence ID" value="NZ_JBHLVZ010000083.1"/>
</dbReference>
<gene>
    <name evidence="5" type="ORF">ACFFIC_22940</name>
</gene>
<evidence type="ECO:0000313" key="6">
    <source>
        <dbReference type="Proteomes" id="UP001589789"/>
    </source>
</evidence>
<dbReference type="Pfam" id="PF13946">
    <property type="entry name" value="DUF4214"/>
    <property type="match status" value="2"/>
</dbReference>
<evidence type="ECO:0000256" key="3">
    <source>
        <dbReference type="SAM" id="MobiDB-lite"/>
    </source>
</evidence>
<dbReference type="PANTHER" id="PTHR38340:SF1">
    <property type="entry name" value="S-LAYER PROTEIN"/>
    <property type="match status" value="1"/>
</dbReference>
<dbReference type="PANTHER" id="PTHR38340">
    <property type="entry name" value="S-LAYER PROTEIN"/>
    <property type="match status" value="1"/>
</dbReference>
<feature type="domain" description="DUF4214" evidence="4">
    <location>
        <begin position="328"/>
        <end position="394"/>
    </location>
</feature>
<keyword evidence="6" id="KW-1185">Reference proteome</keyword>
<proteinExistence type="predicted"/>
<dbReference type="SUPFAM" id="SSF51120">
    <property type="entry name" value="beta-Roll"/>
    <property type="match status" value="1"/>
</dbReference>
<reference evidence="5 6" key="1">
    <citation type="submission" date="2024-09" db="EMBL/GenBank/DDBJ databases">
        <authorList>
            <person name="Sun Q."/>
            <person name="Mori K."/>
        </authorList>
    </citation>
    <scope>NUCLEOTIDE SEQUENCE [LARGE SCALE GENOMIC DNA]</scope>
    <source>
        <strain evidence="5 6">CCM 7468</strain>
    </source>
</reference>
<dbReference type="PROSITE" id="PS00330">
    <property type="entry name" value="HEMOLYSIN_CALCIUM"/>
    <property type="match status" value="1"/>
</dbReference>
<dbReference type="InterPro" id="IPR038255">
    <property type="entry name" value="PBS_linker_sf"/>
</dbReference>
<keyword evidence="2" id="KW-0964">Secreted</keyword>
<evidence type="ECO:0000259" key="4">
    <source>
        <dbReference type="Pfam" id="PF13946"/>
    </source>
</evidence>
<feature type="region of interest" description="Disordered" evidence="3">
    <location>
        <begin position="36"/>
        <end position="66"/>
    </location>
</feature>
<sequence length="415" mass="43550">MAFSPIPTNNADNISSDGIGDFIAALGGNDSVFGNGGNDTLDGGDGSDALSGGDGDDLLRGGGGPVDTMRGDAGNDILIGGAGGNAMFGGSGNDVFIRGGVLNQFFGDEGYDIELASGVGRRGATFSLEGGTSTRNVQGVRDTYTGVEVVQYADGREVFDLNDPAAQVVRLYQAALGRAPEQFGQNFWDTKLQAGQGSLADLAQGFLNSVEFVGRFGNNLDNQTLMVRLYENVLGRAPDQAGLTDWVNTLNAGETRASVLARFSESGENVSRTAPFIQAGVWDLSEHAAQVARLYDTTFGRVPDVTGLQAWREQLDAGSQSLLDVTTGFVNSSEFVSRYGAAVDTGSFVELLYQNTLHRASDAAGKQGWVNALDAGVYSRAQVVIGFSESTEHQFLTSGNILNENPGQFGILFAG</sequence>
<evidence type="ECO:0000256" key="1">
    <source>
        <dbReference type="ARBA" id="ARBA00004613"/>
    </source>
</evidence>
<dbReference type="InterPro" id="IPR011049">
    <property type="entry name" value="Serralysin-like_metalloprot_C"/>
</dbReference>
<dbReference type="InterPro" id="IPR001343">
    <property type="entry name" value="Hemolysn_Ca-bd"/>
</dbReference>
<comment type="subcellular location">
    <subcellularLocation>
        <location evidence="1">Secreted</location>
    </subcellularLocation>
</comment>
<organism evidence="5 6">
    <name type="scientific">Muricoccus vinaceus</name>
    <dbReference type="NCBI Taxonomy" id="424704"/>
    <lineage>
        <taxon>Bacteria</taxon>
        <taxon>Pseudomonadati</taxon>
        <taxon>Pseudomonadota</taxon>
        <taxon>Alphaproteobacteria</taxon>
        <taxon>Acetobacterales</taxon>
        <taxon>Roseomonadaceae</taxon>
        <taxon>Muricoccus</taxon>
    </lineage>
</organism>
<dbReference type="Proteomes" id="UP001589789">
    <property type="component" value="Unassembled WGS sequence"/>
</dbReference>
<accession>A0ABV6IXP8</accession>
<dbReference type="InterPro" id="IPR018511">
    <property type="entry name" value="Hemolysin-typ_Ca-bd_CS"/>
</dbReference>
<dbReference type="EMBL" id="JBHLVZ010000083">
    <property type="protein sequence ID" value="MFC0388374.1"/>
    <property type="molecule type" value="Genomic_DNA"/>
</dbReference>
<dbReference type="PRINTS" id="PR00313">
    <property type="entry name" value="CABNDNGRPT"/>
</dbReference>
<dbReference type="Gene3D" id="2.150.10.10">
    <property type="entry name" value="Serralysin-like metalloprotease, C-terminal"/>
    <property type="match status" value="2"/>
</dbReference>
<dbReference type="InterPro" id="IPR025282">
    <property type="entry name" value="DUF4214"/>
</dbReference>
<evidence type="ECO:0000313" key="5">
    <source>
        <dbReference type="EMBL" id="MFC0388374.1"/>
    </source>
</evidence>
<protein>
    <submittedName>
        <fullName evidence="5">DUF4214 domain-containing protein</fullName>
    </submittedName>
</protein>